<dbReference type="Proteomes" id="UP000037904">
    <property type="component" value="Unassembled WGS sequence"/>
</dbReference>
<accession>A0A0M9ELX7</accession>
<dbReference type="PANTHER" id="PTHR42037:SF1">
    <property type="match status" value="1"/>
</dbReference>
<reference evidence="1 2" key="1">
    <citation type="submission" date="2015-04" db="EMBL/GenBank/DDBJ databases">
        <title>The draft genome sequence of Fusarium langsethiae, a T-2/HT-2 mycotoxin producer.</title>
        <authorList>
            <person name="Lysoe E."/>
            <person name="Divon H.H."/>
            <person name="Terzi V."/>
            <person name="Orru L."/>
            <person name="Lamontanara A."/>
            <person name="Kolseth A.-K."/>
            <person name="Frandsen R.J."/>
            <person name="Nielsen K."/>
            <person name="Thrane U."/>
        </authorList>
    </citation>
    <scope>NUCLEOTIDE SEQUENCE [LARGE SCALE GENOMIC DNA]</scope>
    <source>
        <strain evidence="1 2">Fl201059</strain>
    </source>
</reference>
<evidence type="ECO:0000313" key="2">
    <source>
        <dbReference type="Proteomes" id="UP000037904"/>
    </source>
</evidence>
<sequence>MTSTLHSQAAASHFIEMNKKSGPTHIDGEALARFVLHSALLWLIDPVRGEATRSIPDENPDGNLLSARYLKQKFLDSFALICSTSRSGANTATAVCLETYERGGNILRVARNKGLKPEDKAILEQVLRVLQEVARKEKRSSLAESDIMQLVVELDRDRIVSCAERVQKRGLRSFLQNAQPRMNEGRVSSNQFRLWLENCPFTGSPPQDWGKENLAMLIHWAAQARWHHAEQLETLLALEESRNNAWLNCLHKIARYYSAIKSMVKVAVKESEIFVNISIHEIAAPNPRLFKFPHDEAPLFTIIRKLVGQDAHSTMEQLKERLGMEDVEARLHRACRLKLTLHAEMQLVVFYEGNPEHAPRLRFIGTSKKACFLCNKYLSQHSLNLQVSACHQKIYPSWMPPPYYKTPGRSWSINFMKLGDAIETLTARELKTSLSAPRRLGNYDSTAGTSLTMSATVPTELRSLQVTQGGFTGENDDYSEDSD</sequence>
<dbReference type="Pfam" id="PF14441">
    <property type="entry name" value="OTT_1508_deam"/>
    <property type="match status" value="1"/>
</dbReference>
<proteinExistence type="predicted"/>
<comment type="caution">
    <text evidence="1">The sequence shown here is derived from an EMBL/GenBank/DDBJ whole genome shotgun (WGS) entry which is preliminary data.</text>
</comment>
<gene>
    <name evidence="1" type="ORF">FLAG1_11540</name>
</gene>
<dbReference type="OrthoDB" id="4851849at2759"/>
<dbReference type="PANTHER" id="PTHR42037">
    <property type="match status" value="1"/>
</dbReference>
<organism evidence="1 2">
    <name type="scientific">Fusarium langsethiae</name>
    <dbReference type="NCBI Taxonomy" id="179993"/>
    <lineage>
        <taxon>Eukaryota</taxon>
        <taxon>Fungi</taxon>
        <taxon>Dikarya</taxon>
        <taxon>Ascomycota</taxon>
        <taxon>Pezizomycotina</taxon>
        <taxon>Sordariomycetes</taxon>
        <taxon>Hypocreomycetidae</taxon>
        <taxon>Hypocreales</taxon>
        <taxon>Nectriaceae</taxon>
        <taxon>Fusarium</taxon>
    </lineage>
</organism>
<dbReference type="AlphaFoldDB" id="A0A0M9ELX7"/>
<dbReference type="InterPro" id="IPR027796">
    <property type="entry name" value="OTT_1508_deam-like"/>
</dbReference>
<dbReference type="EMBL" id="JXCE01000920">
    <property type="protein sequence ID" value="KPA35743.1"/>
    <property type="molecule type" value="Genomic_DNA"/>
</dbReference>
<name>A0A0M9ELX7_FUSLA</name>
<keyword evidence="2" id="KW-1185">Reference proteome</keyword>
<protein>
    <submittedName>
        <fullName evidence="1">Uncharacterized protein</fullName>
    </submittedName>
</protein>
<evidence type="ECO:0000313" key="1">
    <source>
        <dbReference type="EMBL" id="KPA35743.1"/>
    </source>
</evidence>